<gene>
    <name evidence="1" type="ORF">OS493_021905</name>
</gene>
<accession>A0A9W9ZBU1</accession>
<name>A0A9W9ZBU1_9CNID</name>
<dbReference type="Proteomes" id="UP001163046">
    <property type="component" value="Unassembled WGS sequence"/>
</dbReference>
<dbReference type="PANTHER" id="PTHR16798:SF0">
    <property type="entry name" value="FANCONI ANEMIA GROUP C PROTEIN"/>
    <property type="match status" value="1"/>
</dbReference>
<evidence type="ECO:0000313" key="2">
    <source>
        <dbReference type="Proteomes" id="UP001163046"/>
    </source>
</evidence>
<dbReference type="GO" id="GO:0034599">
    <property type="term" value="P:cellular response to oxidative stress"/>
    <property type="evidence" value="ECO:0007669"/>
    <property type="project" value="TreeGrafter"/>
</dbReference>
<dbReference type="GO" id="GO:0043240">
    <property type="term" value="C:Fanconi anaemia nuclear complex"/>
    <property type="evidence" value="ECO:0007669"/>
    <property type="project" value="InterPro"/>
</dbReference>
<organism evidence="1 2">
    <name type="scientific">Desmophyllum pertusum</name>
    <dbReference type="NCBI Taxonomy" id="174260"/>
    <lineage>
        <taxon>Eukaryota</taxon>
        <taxon>Metazoa</taxon>
        <taxon>Cnidaria</taxon>
        <taxon>Anthozoa</taxon>
        <taxon>Hexacorallia</taxon>
        <taxon>Scleractinia</taxon>
        <taxon>Caryophylliina</taxon>
        <taxon>Caryophylliidae</taxon>
        <taxon>Desmophyllum</taxon>
    </lineage>
</organism>
<dbReference type="GO" id="GO:0036297">
    <property type="term" value="P:interstrand cross-link repair"/>
    <property type="evidence" value="ECO:0007669"/>
    <property type="project" value="InterPro"/>
</dbReference>
<reference evidence="1" key="1">
    <citation type="submission" date="2023-01" db="EMBL/GenBank/DDBJ databases">
        <title>Genome assembly of the deep-sea coral Lophelia pertusa.</title>
        <authorList>
            <person name="Herrera S."/>
            <person name="Cordes E."/>
        </authorList>
    </citation>
    <scope>NUCLEOTIDE SEQUENCE</scope>
    <source>
        <strain evidence="1">USNM1676648</strain>
        <tissue evidence="1">Polyp</tissue>
    </source>
</reference>
<evidence type="ECO:0000313" key="1">
    <source>
        <dbReference type="EMBL" id="KAJ7378605.1"/>
    </source>
</evidence>
<dbReference type="AlphaFoldDB" id="A0A9W9ZBU1"/>
<comment type="caution">
    <text evidence="1">The sequence shown here is derived from an EMBL/GenBank/DDBJ whole genome shotgun (WGS) entry which is preliminary data.</text>
</comment>
<proteinExistence type="predicted"/>
<dbReference type="InterPro" id="IPR000686">
    <property type="entry name" value="FANCC"/>
</dbReference>
<dbReference type="GO" id="GO:0006289">
    <property type="term" value="P:nucleotide-excision repair"/>
    <property type="evidence" value="ECO:0007669"/>
    <property type="project" value="TreeGrafter"/>
</dbReference>
<dbReference type="EMBL" id="MU826364">
    <property type="protein sequence ID" value="KAJ7378605.1"/>
    <property type="molecule type" value="Genomic_DNA"/>
</dbReference>
<protein>
    <submittedName>
        <fullName evidence="1">Uncharacterized protein</fullName>
    </submittedName>
</protein>
<sequence length="239" mass="27432">MWHITEEDVKRWHNTVQKWGRGNSAEECRDTFECLQDLTSFLEKLDKDLGEGIGNPQLILQKFPSIGKLLGKLYENPVILLSDEVFQHVMRCSLALANCSGVQERNVHRKAKVWAQTQLRRATTPILKSSNLHHIGEFWGYTAQESTEMMVDKLVSSLCRDLEVMSSFTWNAEERECYPQKLVSGLCLKKLSEFCLPLLTMAQAKPLVEKILCCQKSLDLMSSSHEDGFVCVKVFHKYF</sequence>
<keyword evidence="2" id="KW-1185">Reference proteome</keyword>
<dbReference type="OrthoDB" id="10046159at2759"/>
<dbReference type="Pfam" id="PF02106">
    <property type="entry name" value="Fanconi_C"/>
    <property type="match status" value="1"/>
</dbReference>
<dbReference type="PANTHER" id="PTHR16798">
    <property type="entry name" value="FANCONI ANEMIA GROUP C PROTEIN FANCC"/>
    <property type="match status" value="1"/>
</dbReference>